<keyword evidence="9" id="KW-1185">Reference proteome</keyword>
<organism evidence="8 9">
    <name type="scientific">Yersinia intermedia</name>
    <dbReference type="NCBI Taxonomy" id="631"/>
    <lineage>
        <taxon>Bacteria</taxon>
        <taxon>Pseudomonadati</taxon>
        <taxon>Pseudomonadota</taxon>
        <taxon>Gammaproteobacteria</taxon>
        <taxon>Enterobacterales</taxon>
        <taxon>Yersiniaceae</taxon>
        <taxon>Yersinia</taxon>
    </lineage>
</organism>
<comment type="similarity">
    <text evidence="2">Belongs to the periplasmic pilus chaperone family.</text>
</comment>
<dbReference type="PANTHER" id="PTHR30251:SF0">
    <property type="entry name" value="FIMBRIAL CHAPERONE PROTEIN ELFD-RELATED"/>
    <property type="match status" value="1"/>
</dbReference>
<evidence type="ECO:0000313" key="9">
    <source>
        <dbReference type="Proteomes" id="UP000424966"/>
    </source>
</evidence>
<dbReference type="Gene3D" id="2.60.40.10">
    <property type="entry name" value="Immunoglobulins"/>
    <property type="match status" value="2"/>
</dbReference>
<dbReference type="InterPro" id="IPR050643">
    <property type="entry name" value="Periplasmic_pilus_chap"/>
</dbReference>
<dbReference type="InterPro" id="IPR016147">
    <property type="entry name" value="Pili_assmbl_chaperone_N"/>
</dbReference>
<keyword evidence="5" id="KW-0143">Chaperone</keyword>
<dbReference type="InterPro" id="IPR008962">
    <property type="entry name" value="PapD-like_sf"/>
</dbReference>
<protein>
    <submittedName>
        <fullName evidence="8">Fimbria/pilus periplasmic chaperone</fullName>
    </submittedName>
</protein>
<gene>
    <name evidence="8" type="ORF">FOC37_05995</name>
</gene>
<dbReference type="Pfam" id="PF00345">
    <property type="entry name" value="PapD_N"/>
    <property type="match status" value="1"/>
</dbReference>
<dbReference type="InterPro" id="IPR013783">
    <property type="entry name" value="Ig-like_fold"/>
</dbReference>
<evidence type="ECO:0000256" key="1">
    <source>
        <dbReference type="ARBA" id="ARBA00004418"/>
    </source>
</evidence>
<dbReference type="EMBL" id="CP046294">
    <property type="protein sequence ID" value="QGR69967.1"/>
    <property type="molecule type" value="Genomic_DNA"/>
</dbReference>
<evidence type="ECO:0000256" key="3">
    <source>
        <dbReference type="ARBA" id="ARBA00022729"/>
    </source>
</evidence>
<keyword evidence="4" id="KW-0574">Periplasm</keyword>
<evidence type="ECO:0000256" key="5">
    <source>
        <dbReference type="ARBA" id="ARBA00023186"/>
    </source>
</evidence>
<evidence type="ECO:0000256" key="2">
    <source>
        <dbReference type="ARBA" id="ARBA00007399"/>
    </source>
</evidence>
<feature type="domain" description="Pili assembly chaperone C-terminal" evidence="7">
    <location>
        <begin position="180"/>
        <end position="237"/>
    </location>
</feature>
<feature type="domain" description="Pili assembly chaperone N-terminal" evidence="6">
    <location>
        <begin position="40"/>
        <end position="158"/>
    </location>
</feature>
<dbReference type="InterPro" id="IPR016148">
    <property type="entry name" value="Pili_assmbl_chaperone_C"/>
</dbReference>
<keyword evidence="3" id="KW-0732">Signal</keyword>
<evidence type="ECO:0000259" key="6">
    <source>
        <dbReference type="Pfam" id="PF00345"/>
    </source>
</evidence>
<evidence type="ECO:0000256" key="4">
    <source>
        <dbReference type="ARBA" id="ARBA00022764"/>
    </source>
</evidence>
<dbReference type="SUPFAM" id="SSF49354">
    <property type="entry name" value="PapD-like"/>
    <property type="match status" value="1"/>
</dbReference>
<dbReference type="PANTHER" id="PTHR30251">
    <property type="entry name" value="PILUS ASSEMBLY CHAPERONE"/>
    <property type="match status" value="1"/>
</dbReference>
<evidence type="ECO:0000259" key="7">
    <source>
        <dbReference type="Pfam" id="PF02753"/>
    </source>
</evidence>
<dbReference type="InterPro" id="IPR001829">
    <property type="entry name" value="Pili_assmbl_chaperone_bac"/>
</dbReference>
<proteinExistence type="inferred from homology"/>
<dbReference type="PRINTS" id="PR00969">
    <property type="entry name" value="CHAPERONPILI"/>
</dbReference>
<dbReference type="InterPro" id="IPR036316">
    <property type="entry name" value="Pili_assmbl_chap_C_dom_sf"/>
</dbReference>
<dbReference type="Proteomes" id="UP000424966">
    <property type="component" value="Chromosome"/>
</dbReference>
<evidence type="ECO:0000313" key="8">
    <source>
        <dbReference type="EMBL" id="QGR69967.1"/>
    </source>
</evidence>
<sequence>MLISFLPIVEVAMPFAHFSLITLLSMILVGVPAMAASSGGVSLSQTRVIFSAEDKAQTLTVKNTSKQNYLIQSRIQNEMKNDAAVPFVVTPPLFPLAGEGNQLVRILKQSESLPGDRESLFYLSVLAIPGQTEPAPEEARLSMGFQFVIKLFYRPTGLKDVPSDAGCQLKLIRVGNGIRIENPTPYFMTFGTLKLDHSVIDLDSSPSMIAPMGAQTYPAAHTIKHVEWQTITDAGGLSALCQRTVSS</sequence>
<dbReference type="SUPFAM" id="SSF49584">
    <property type="entry name" value="Periplasmic chaperone C-domain"/>
    <property type="match status" value="1"/>
</dbReference>
<accession>A0ABX6F891</accession>
<comment type="subcellular location">
    <subcellularLocation>
        <location evidence="1">Periplasm</location>
    </subcellularLocation>
</comment>
<reference evidence="8 9" key="1">
    <citation type="submission" date="2019-11" db="EMBL/GenBank/DDBJ databases">
        <title>FDA dAtabase for Regulatory Grade micrObial Sequences (FDA-ARGOS): Supporting development and validation of Infectious Disease Dx tests.</title>
        <authorList>
            <person name="Patel R."/>
            <person name="Rucinski S."/>
            <person name="Tallon L."/>
            <person name="Sadzewicz L."/>
            <person name="Vavikolanu K."/>
            <person name="Mehta A."/>
            <person name="Aluvathingal J."/>
            <person name="Nadendla S."/>
            <person name="Nandy P."/>
            <person name="Geyer C."/>
            <person name="Yan Y."/>
            <person name="Sichtig H."/>
        </authorList>
    </citation>
    <scope>NUCLEOTIDE SEQUENCE [LARGE SCALE GENOMIC DNA]</scope>
    <source>
        <strain evidence="8 9">FDAARGOS_729</strain>
    </source>
</reference>
<dbReference type="Pfam" id="PF02753">
    <property type="entry name" value="PapD_C"/>
    <property type="match status" value="1"/>
</dbReference>
<name>A0ABX6F891_YERIN</name>